<comment type="subcellular location">
    <subcellularLocation>
        <location evidence="1">Membrane</location>
        <topology evidence="1">Multi-pass membrane protein</topology>
    </subcellularLocation>
</comment>
<dbReference type="CDD" id="cd17328">
    <property type="entry name" value="MFS_spinster_like"/>
    <property type="match status" value="1"/>
</dbReference>
<dbReference type="PANTHER" id="PTHR23505:SF79">
    <property type="entry name" value="PROTEIN SPINSTER"/>
    <property type="match status" value="1"/>
</dbReference>
<sequence>MSGSTGEAQAYGYRWIVLLVLTLAHSCHIMDRMVVSIVMEPVRHEFDLNDTQLGLISSLGYGLFYGAAVLPMGMLIDRTVRKNALAFILALWSGMTAVCGLATSWIMLLVSRCLVGLAESGGSPAGLSLLSDFFPPRERSTAVGLWYLSSAIGSIVTFIVGGMVAAAYGWRMAFLLAGVPGMIMAVVVFFVIREPVRGASDGTAAERAARPAPEKLGFARSLAEIGARPAAVHILLGVLLTAAAISSYSTWSISFLVRQHSLLLSQAGLTVGLTSGLLGALGGAFFGWLADRSSRRDPRANPWRSGMIAAGTSLAATFLGIASLLTPETVAALTLVACYAFFFNSYNGPANGLLLIVVPPQVRGFTIALLQLGATLLGFGVAPFIVGRLSDMIGGSNSLGWALSIMLLCHPLAALHFALAARHVRRTGTGRSDGSQDGLQAATA</sequence>
<evidence type="ECO:0000313" key="8">
    <source>
        <dbReference type="EMBL" id="MBB3982233.1"/>
    </source>
</evidence>
<dbReference type="GO" id="GO:0022857">
    <property type="term" value="F:transmembrane transporter activity"/>
    <property type="evidence" value="ECO:0007669"/>
    <property type="project" value="InterPro"/>
</dbReference>
<evidence type="ECO:0000256" key="4">
    <source>
        <dbReference type="ARBA" id="ARBA00022989"/>
    </source>
</evidence>
<organism evidence="8 9">
    <name type="scientific">Sphingobium fontiphilum</name>
    <dbReference type="NCBI Taxonomy" id="944425"/>
    <lineage>
        <taxon>Bacteria</taxon>
        <taxon>Pseudomonadati</taxon>
        <taxon>Pseudomonadota</taxon>
        <taxon>Alphaproteobacteria</taxon>
        <taxon>Sphingomonadales</taxon>
        <taxon>Sphingomonadaceae</taxon>
        <taxon>Sphingobium</taxon>
    </lineage>
</organism>
<evidence type="ECO:0000256" key="1">
    <source>
        <dbReference type="ARBA" id="ARBA00004141"/>
    </source>
</evidence>
<feature type="transmembrane region" description="Helical" evidence="6">
    <location>
        <begin position="365"/>
        <end position="386"/>
    </location>
</feature>
<feature type="transmembrane region" description="Helical" evidence="6">
    <location>
        <begin position="331"/>
        <end position="358"/>
    </location>
</feature>
<protein>
    <submittedName>
        <fullName evidence="8">MFS family permease</fullName>
    </submittedName>
</protein>
<dbReference type="AlphaFoldDB" id="A0A7W6GPB8"/>
<feature type="transmembrane region" description="Helical" evidence="6">
    <location>
        <begin position="269"/>
        <end position="290"/>
    </location>
</feature>
<feature type="transmembrane region" description="Helical" evidence="6">
    <location>
        <begin position="174"/>
        <end position="192"/>
    </location>
</feature>
<evidence type="ECO:0000256" key="2">
    <source>
        <dbReference type="ARBA" id="ARBA00022448"/>
    </source>
</evidence>
<evidence type="ECO:0000313" key="9">
    <source>
        <dbReference type="Proteomes" id="UP000552757"/>
    </source>
</evidence>
<feature type="transmembrane region" description="Helical" evidence="6">
    <location>
        <begin position="230"/>
        <end position="249"/>
    </location>
</feature>
<evidence type="ECO:0000256" key="5">
    <source>
        <dbReference type="ARBA" id="ARBA00023136"/>
    </source>
</evidence>
<dbReference type="RefSeq" id="WP_183955322.1">
    <property type="nucleotide sequence ID" value="NZ_JACIEB010000004.1"/>
</dbReference>
<feature type="transmembrane region" description="Helical" evidence="6">
    <location>
        <begin position="51"/>
        <end position="72"/>
    </location>
</feature>
<gene>
    <name evidence="8" type="ORF">GGR44_001896</name>
</gene>
<proteinExistence type="predicted"/>
<dbReference type="PANTHER" id="PTHR23505">
    <property type="entry name" value="SPINSTER"/>
    <property type="match status" value="1"/>
</dbReference>
<keyword evidence="4 6" id="KW-1133">Transmembrane helix</keyword>
<dbReference type="SUPFAM" id="SSF103473">
    <property type="entry name" value="MFS general substrate transporter"/>
    <property type="match status" value="1"/>
</dbReference>
<dbReference type="InterPro" id="IPR036259">
    <property type="entry name" value="MFS_trans_sf"/>
</dbReference>
<feature type="transmembrane region" description="Helical" evidence="6">
    <location>
        <begin position="12"/>
        <end position="31"/>
    </location>
</feature>
<evidence type="ECO:0000256" key="6">
    <source>
        <dbReference type="SAM" id="Phobius"/>
    </source>
</evidence>
<evidence type="ECO:0000256" key="3">
    <source>
        <dbReference type="ARBA" id="ARBA00022692"/>
    </source>
</evidence>
<dbReference type="EMBL" id="JACIEB010000004">
    <property type="protein sequence ID" value="MBB3982233.1"/>
    <property type="molecule type" value="Genomic_DNA"/>
</dbReference>
<dbReference type="Pfam" id="PF07690">
    <property type="entry name" value="MFS_1"/>
    <property type="match status" value="1"/>
</dbReference>
<dbReference type="GO" id="GO:0016020">
    <property type="term" value="C:membrane"/>
    <property type="evidence" value="ECO:0007669"/>
    <property type="project" value="UniProtKB-SubCell"/>
</dbReference>
<keyword evidence="2" id="KW-0813">Transport</keyword>
<comment type="caution">
    <text evidence="8">The sequence shown here is derived from an EMBL/GenBank/DDBJ whole genome shotgun (WGS) entry which is preliminary data.</text>
</comment>
<keyword evidence="5 6" id="KW-0472">Membrane</keyword>
<feature type="transmembrane region" description="Helical" evidence="6">
    <location>
        <begin position="302"/>
        <end position="325"/>
    </location>
</feature>
<keyword evidence="9" id="KW-1185">Reference proteome</keyword>
<keyword evidence="3 6" id="KW-0812">Transmembrane</keyword>
<feature type="domain" description="Major facilitator superfamily (MFS) profile" evidence="7">
    <location>
        <begin position="17"/>
        <end position="425"/>
    </location>
</feature>
<name>A0A7W6GPB8_9SPHN</name>
<dbReference type="InterPro" id="IPR011701">
    <property type="entry name" value="MFS"/>
</dbReference>
<dbReference type="InterPro" id="IPR044770">
    <property type="entry name" value="MFS_spinster-like"/>
</dbReference>
<dbReference type="Gene3D" id="1.20.1250.20">
    <property type="entry name" value="MFS general substrate transporter like domains"/>
    <property type="match status" value="2"/>
</dbReference>
<dbReference type="PROSITE" id="PS50850">
    <property type="entry name" value="MFS"/>
    <property type="match status" value="1"/>
</dbReference>
<reference evidence="8 9" key="1">
    <citation type="submission" date="2020-08" db="EMBL/GenBank/DDBJ databases">
        <title>Genomic Encyclopedia of Type Strains, Phase IV (KMG-IV): sequencing the most valuable type-strain genomes for metagenomic binning, comparative biology and taxonomic classification.</title>
        <authorList>
            <person name="Goeker M."/>
        </authorList>
    </citation>
    <scope>NUCLEOTIDE SEQUENCE [LARGE SCALE GENOMIC DNA]</scope>
    <source>
        <strain evidence="8 9">DSM 29348</strain>
    </source>
</reference>
<feature type="transmembrane region" description="Helical" evidence="6">
    <location>
        <begin position="146"/>
        <end position="168"/>
    </location>
</feature>
<feature type="transmembrane region" description="Helical" evidence="6">
    <location>
        <begin position="84"/>
        <end position="108"/>
    </location>
</feature>
<feature type="transmembrane region" description="Helical" evidence="6">
    <location>
        <begin position="398"/>
        <end position="421"/>
    </location>
</feature>
<dbReference type="InterPro" id="IPR020846">
    <property type="entry name" value="MFS_dom"/>
</dbReference>
<dbReference type="Proteomes" id="UP000552757">
    <property type="component" value="Unassembled WGS sequence"/>
</dbReference>
<accession>A0A7W6GPB8</accession>
<evidence type="ECO:0000259" key="7">
    <source>
        <dbReference type="PROSITE" id="PS50850"/>
    </source>
</evidence>